<comment type="caution">
    <text evidence="1">The sequence shown here is derived from an EMBL/GenBank/DDBJ whole genome shotgun (WGS) entry which is preliminary data.</text>
</comment>
<reference evidence="1 2" key="1">
    <citation type="journal article" date="2022" name="New Phytol.">
        <title>Ecological generalism drives hyperdiversity of secondary metabolite gene clusters in xylarialean endophytes.</title>
        <authorList>
            <person name="Franco M.E.E."/>
            <person name="Wisecaver J.H."/>
            <person name="Arnold A.E."/>
            <person name="Ju Y.M."/>
            <person name="Slot J.C."/>
            <person name="Ahrendt S."/>
            <person name="Moore L.P."/>
            <person name="Eastman K.E."/>
            <person name="Scott K."/>
            <person name="Konkel Z."/>
            <person name="Mondo S.J."/>
            <person name="Kuo A."/>
            <person name="Hayes R.D."/>
            <person name="Haridas S."/>
            <person name="Andreopoulos B."/>
            <person name="Riley R."/>
            <person name="LaButti K."/>
            <person name="Pangilinan J."/>
            <person name="Lipzen A."/>
            <person name="Amirebrahimi M."/>
            <person name="Yan J."/>
            <person name="Adam C."/>
            <person name="Keymanesh K."/>
            <person name="Ng V."/>
            <person name="Louie K."/>
            <person name="Northen T."/>
            <person name="Drula E."/>
            <person name="Henrissat B."/>
            <person name="Hsieh H.M."/>
            <person name="Youens-Clark K."/>
            <person name="Lutzoni F."/>
            <person name="Miadlikowska J."/>
            <person name="Eastwood D.C."/>
            <person name="Hamelin R.C."/>
            <person name="Grigoriev I.V."/>
            <person name="U'Ren J.M."/>
        </authorList>
    </citation>
    <scope>NUCLEOTIDE SEQUENCE [LARGE SCALE GENOMIC DNA]</scope>
    <source>
        <strain evidence="1 2">CBS 119005</strain>
    </source>
</reference>
<accession>A0ACB9Z1E1</accession>
<protein>
    <submittedName>
        <fullName evidence="1">Reticulon-4-interacting protein 1, mitochondrial</fullName>
    </submittedName>
</protein>
<dbReference type="Proteomes" id="UP001497700">
    <property type="component" value="Unassembled WGS sequence"/>
</dbReference>
<name>A0ACB9Z1E1_9PEZI</name>
<sequence>MANAFTQTPETMRAWMYDTASGGLEKTIKLVEDAALPFHQTLPKDAILVKVRYSSLNPADYKIPELGILGRALISPPASPGLDFSGTVAQTGDAIDTFSVGQQVYGRVEPNKHGTLGEYVCASIDGCAMLPEGVSLEDASCIGTAAQTPYQCIVPNVKEGDKVFINGGSGGTGTFGIQIAKAVGCHVTASCSGKNAELCRNLGADEIIDYTEENVSEVLKKKGQVYQLVVDNVGSTPPDLYTAADHFLLPNGKFVQIGGQTSLAGLRNTASRMLLPSFLGGGKRKWEYIVTKNDHEHLEQIGKWMKEGKVKAVIDDVFRYEDVPKAIEKLKLGRTKGKIIVSFE</sequence>
<dbReference type="EMBL" id="MU393471">
    <property type="protein sequence ID" value="KAI4865525.1"/>
    <property type="molecule type" value="Genomic_DNA"/>
</dbReference>
<keyword evidence="2" id="KW-1185">Reference proteome</keyword>
<evidence type="ECO:0000313" key="1">
    <source>
        <dbReference type="EMBL" id="KAI4865525.1"/>
    </source>
</evidence>
<organism evidence="1 2">
    <name type="scientific">Hypoxylon rubiginosum</name>
    <dbReference type="NCBI Taxonomy" id="110542"/>
    <lineage>
        <taxon>Eukaryota</taxon>
        <taxon>Fungi</taxon>
        <taxon>Dikarya</taxon>
        <taxon>Ascomycota</taxon>
        <taxon>Pezizomycotina</taxon>
        <taxon>Sordariomycetes</taxon>
        <taxon>Xylariomycetidae</taxon>
        <taxon>Xylariales</taxon>
        <taxon>Hypoxylaceae</taxon>
        <taxon>Hypoxylon</taxon>
    </lineage>
</organism>
<gene>
    <name evidence="1" type="ORF">F4820DRAFT_420251</name>
</gene>
<proteinExistence type="predicted"/>
<evidence type="ECO:0000313" key="2">
    <source>
        <dbReference type="Proteomes" id="UP001497700"/>
    </source>
</evidence>